<evidence type="ECO:0000259" key="2">
    <source>
        <dbReference type="Pfam" id="PF22848"/>
    </source>
</evidence>
<sequence>MQHTGSLARKDWSIVMRTFRAILLLVLGLVILAACTSTTATSPSPMVQSTPPLLTESPTTPASNPTEVLDPTTAPTPTTPASVDGRPVVQIDTTSPGQPIDPRLFGTNIPAWLGPSNLGRDDVLAMTQALGTNILRIPGGSWSNAYSWLACETGDAQKNTEDGCYWPWAARPTDFLNFVRATGMEAMWTVSINGTSKEAAALVAFFNGTVDDTTPIGVDVRGYDWKTVGYWAQLRADNGNPEPLGIKLWEVGNEVYGGKPDMGGGDCSEWGWEDVWTCDGTEYMLGKIVGSEIYEGYLDFRDAMRAVDPTILVGAVGVEEPDSWSDWGNEVIREGGENLDFYVIHHYAYSEQPPSTEAALARPQETWAEMIAATNAAFDTYLGRRIPIAVTEYNLVAFQDLDNDQLMTRAVNALFLADTLGQLATHGVAMANQWDLANGRANNGTDYGMIDMDTGVRAPQYYAMLLWSRFGSQLLPVNSPFAADTTLSVYAGRDEDGNLSLIAINKTDTPQDVRFEWLGASGVWQASVDLFMADTLEATEGTFNNNPDPAFDLADAPAADLGAVEGNLAYTAPPFSISLIRLEQ</sequence>
<evidence type="ECO:0000256" key="1">
    <source>
        <dbReference type="SAM" id="MobiDB-lite"/>
    </source>
</evidence>
<dbReference type="eggNOG" id="COG3534">
    <property type="taxonomic scope" value="Bacteria"/>
</dbReference>
<feature type="compositionally biased region" description="Low complexity" evidence="1">
    <location>
        <begin position="71"/>
        <end position="81"/>
    </location>
</feature>
<keyword evidence="4" id="KW-1185">Reference proteome</keyword>
<evidence type="ECO:0000313" key="4">
    <source>
        <dbReference type="Proteomes" id="UP000054010"/>
    </source>
</evidence>
<dbReference type="PANTHER" id="PTHR43576">
    <property type="entry name" value="ALPHA-L-ARABINOFURANOSIDASE C-RELATED"/>
    <property type="match status" value="1"/>
</dbReference>
<evidence type="ECO:0000313" key="3">
    <source>
        <dbReference type="EMBL" id="EFO82136.1"/>
    </source>
</evidence>
<feature type="domain" description="Alpha-L-arabinofuranosidase 1 catalytic" evidence="2">
    <location>
        <begin position="128"/>
        <end position="258"/>
    </location>
</feature>
<gene>
    <name evidence="3" type="ORF">OSCT_0059</name>
</gene>
<dbReference type="InterPro" id="IPR013780">
    <property type="entry name" value="Glyco_hydro_b"/>
</dbReference>
<feature type="region of interest" description="Disordered" evidence="1">
    <location>
        <begin position="40"/>
        <end position="88"/>
    </location>
</feature>
<dbReference type="PANTHER" id="PTHR43576:SF3">
    <property type="entry name" value="ALPHA-L-ARABINOFURANOSIDASE C"/>
    <property type="match status" value="1"/>
</dbReference>
<comment type="caution">
    <text evidence="3">The sequence shown here is derived from an EMBL/GenBank/DDBJ whole genome shotgun (WGS) entry which is preliminary data.</text>
</comment>
<dbReference type="Gene3D" id="3.20.20.80">
    <property type="entry name" value="Glycosidases"/>
    <property type="match status" value="1"/>
</dbReference>
<dbReference type="AlphaFoldDB" id="E1I9Q8"/>
<dbReference type="Gene3D" id="2.60.40.1180">
    <property type="entry name" value="Golgi alpha-mannosidase II"/>
    <property type="match status" value="1"/>
</dbReference>
<dbReference type="GO" id="GO:0000272">
    <property type="term" value="P:polysaccharide catabolic process"/>
    <property type="evidence" value="ECO:0007669"/>
    <property type="project" value="TreeGrafter"/>
</dbReference>
<dbReference type="HOGENOM" id="CLU_025052_0_0_0"/>
<accession>E1I9Q8</accession>
<dbReference type="InterPro" id="IPR055235">
    <property type="entry name" value="ASD1_cat"/>
</dbReference>
<dbReference type="SUPFAM" id="SSF51445">
    <property type="entry name" value="(Trans)glycosidases"/>
    <property type="match status" value="1"/>
</dbReference>
<organism evidence="3 4">
    <name type="scientific">Oscillochloris trichoides DG-6</name>
    <dbReference type="NCBI Taxonomy" id="765420"/>
    <lineage>
        <taxon>Bacteria</taxon>
        <taxon>Bacillati</taxon>
        <taxon>Chloroflexota</taxon>
        <taxon>Chloroflexia</taxon>
        <taxon>Chloroflexales</taxon>
        <taxon>Chloroflexineae</taxon>
        <taxon>Oscillochloridaceae</taxon>
        <taxon>Oscillochloris</taxon>
    </lineage>
</organism>
<name>E1I9Q8_9CHLR</name>
<proteinExistence type="predicted"/>
<protein>
    <submittedName>
        <fullName evidence="3">Alpha-L-arabinofuranosidase-like protein</fullName>
    </submittedName>
</protein>
<feature type="compositionally biased region" description="Low complexity" evidence="1">
    <location>
        <begin position="40"/>
        <end position="61"/>
    </location>
</feature>
<dbReference type="STRING" id="765420.OSCT_0059"/>
<dbReference type="EMBL" id="ADVR01000001">
    <property type="protein sequence ID" value="EFO82136.1"/>
    <property type="molecule type" value="Genomic_DNA"/>
</dbReference>
<dbReference type="InterPro" id="IPR017853">
    <property type="entry name" value="GH"/>
</dbReference>
<reference evidence="3 4" key="1">
    <citation type="journal article" date="2011" name="J. Bacteriol.">
        <title>Draft genome sequence of the anoxygenic filamentous phototrophic bacterium Oscillochloris trichoides subsp. DG-6.</title>
        <authorList>
            <person name="Kuznetsov B.B."/>
            <person name="Ivanovsky R.N."/>
            <person name="Keppen O.I."/>
            <person name="Sukhacheva M.V."/>
            <person name="Bumazhkin B.K."/>
            <person name="Patutina E.O."/>
            <person name="Beletsky A.V."/>
            <person name="Mardanov A.V."/>
            <person name="Baslerov R.V."/>
            <person name="Panteleeva A.N."/>
            <person name="Kolganova T.V."/>
            <person name="Ravin N.V."/>
            <person name="Skryabin K.G."/>
        </authorList>
    </citation>
    <scope>NUCLEOTIDE SEQUENCE [LARGE SCALE GENOMIC DNA]</scope>
    <source>
        <strain evidence="3 4">DG-6</strain>
    </source>
</reference>
<dbReference type="Pfam" id="PF22848">
    <property type="entry name" value="ASD1_dom"/>
    <property type="match status" value="1"/>
</dbReference>
<dbReference type="Proteomes" id="UP000054010">
    <property type="component" value="Unassembled WGS sequence"/>
</dbReference>